<feature type="transmembrane region" description="Helical" evidence="1">
    <location>
        <begin position="439"/>
        <end position="457"/>
    </location>
</feature>
<evidence type="ECO:0000256" key="1">
    <source>
        <dbReference type="SAM" id="Phobius"/>
    </source>
</evidence>
<feature type="transmembrane region" description="Helical" evidence="1">
    <location>
        <begin position="263"/>
        <end position="281"/>
    </location>
</feature>
<name>A0A255YEE2_9SPHN</name>
<keyword evidence="1" id="KW-0812">Transmembrane</keyword>
<dbReference type="EMBL" id="NOXT01000115">
    <property type="protein sequence ID" value="OYQ27044.1"/>
    <property type="molecule type" value="Genomic_DNA"/>
</dbReference>
<dbReference type="AlphaFoldDB" id="A0A255YEE2"/>
<keyword evidence="1" id="KW-0472">Membrane</keyword>
<accession>A0A255YEE2</accession>
<dbReference type="Proteomes" id="UP000216991">
    <property type="component" value="Unassembled WGS sequence"/>
</dbReference>
<keyword evidence="3" id="KW-1185">Reference proteome</keyword>
<comment type="caution">
    <text evidence="2">The sequence shown here is derived from an EMBL/GenBank/DDBJ whole genome shotgun (WGS) entry which is preliminary data.</text>
</comment>
<organism evidence="2 3">
    <name type="scientific">Sandarakinorhabdus cyanobacteriorum</name>
    <dbReference type="NCBI Taxonomy" id="1981098"/>
    <lineage>
        <taxon>Bacteria</taxon>
        <taxon>Pseudomonadati</taxon>
        <taxon>Pseudomonadota</taxon>
        <taxon>Alphaproteobacteria</taxon>
        <taxon>Sphingomonadales</taxon>
        <taxon>Sphingosinicellaceae</taxon>
        <taxon>Sandarakinorhabdus</taxon>
    </lineage>
</organism>
<evidence type="ECO:0000313" key="2">
    <source>
        <dbReference type="EMBL" id="OYQ27044.1"/>
    </source>
</evidence>
<feature type="transmembrane region" description="Helical" evidence="1">
    <location>
        <begin position="568"/>
        <end position="592"/>
    </location>
</feature>
<reference evidence="2 3" key="1">
    <citation type="submission" date="2017-07" db="EMBL/GenBank/DDBJ databases">
        <title>Sandarakinorhabdus cyanobacteriorum sp. nov., a novel bacterium isolated from cyanobacterial aggregates in a eutrophic lake.</title>
        <authorList>
            <person name="Cai H."/>
        </authorList>
    </citation>
    <scope>NUCLEOTIDE SEQUENCE [LARGE SCALE GENOMIC DNA]</scope>
    <source>
        <strain evidence="2 3">TH057</strain>
    </source>
</reference>
<gene>
    <name evidence="2" type="ORF">CHU93_11035</name>
</gene>
<sequence>MRDKRIRLGKRHIIEARNITVTDDVSMTGCENLMGADFRNATIRGDFLMLKQIEVQSVDHALNIVAVRPAKRPRGRINLEGAEIAGNCNLMFDGGMISESGEVHTAETAVVGVGPSIEAKLARIGGELLIAGHPSPQLTNAGQSGQPDNNHNVLLHTPALIKANDELVKADWLAAERASARSDQAGSLHTWLDERRAHPKIDLANARAALFTHMPNAWPRLDRLDIVGFRYERAGRFGSLAPLPYVPGTSPAIDTRPRNRRRVGYAFFAIVVFLGLSLGFLAGLDELVGASNLFWTILIFLLLAAQLGLPILTRPFRRHSRPIGLSWLRLQRLARNDSRVQDGRVAGWRGRLPRGPNGQTVAQWPAKSPRGSVYQSLEPYTIAARALREEGRWISANRIEQRRLEVRTGQLSWRLHLFEKVGFSLIGASARYGFSYVRMFFLSAFLLLGTAMIAHNANQRGLMQHKLVKVELHPAAGLNDAQLAYSAKFGHRGHVALDLNIGGAPAGDAAACDKPGGRCEEFNSLAFARDLVLPAVSSGADEEWEAKPGVAVPWLSWLPFTLRELFDVAHLLGLGFFGLLLLGVSARISLLINRYSE</sequence>
<proteinExistence type="predicted"/>
<protein>
    <submittedName>
        <fullName evidence="2">Uncharacterized protein</fullName>
    </submittedName>
</protein>
<keyword evidence="1" id="KW-1133">Transmembrane helix</keyword>
<evidence type="ECO:0000313" key="3">
    <source>
        <dbReference type="Proteomes" id="UP000216991"/>
    </source>
</evidence>
<feature type="transmembrane region" description="Helical" evidence="1">
    <location>
        <begin position="293"/>
        <end position="312"/>
    </location>
</feature>